<reference evidence="3" key="1">
    <citation type="journal article" date="2024" name="IScience">
        <title>Strigolactones Initiate the Formation of Haustorium-like Structures in Castilleja.</title>
        <authorList>
            <person name="Buerger M."/>
            <person name="Peterson D."/>
            <person name="Chory J."/>
        </authorList>
    </citation>
    <scope>NUCLEOTIDE SEQUENCE [LARGE SCALE GENOMIC DNA]</scope>
</reference>
<dbReference type="Proteomes" id="UP001632038">
    <property type="component" value="Unassembled WGS sequence"/>
</dbReference>
<comment type="caution">
    <text evidence="2">The sequence shown here is derived from an EMBL/GenBank/DDBJ whole genome shotgun (WGS) entry which is preliminary data.</text>
</comment>
<name>A0ABD3BM54_9LAMI</name>
<protein>
    <recommendedName>
        <fullName evidence="1">F-box associated beta-propeller type 3 domain-containing protein</fullName>
    </recommendedName>
</protein>
<dbReference type="AlphaFoldDB" id="A0ABD3BM54"/>
<dbReference type="PANTHER" id="PTHR31111">
    <property type="entry name" value="BNAA05G37150D PROTEIN-RELATED"/>
    <property type="match status" value="1"/>
</dbReference>
<evidence type="ECO:0000313" key="2">
    <source>
        <dbReference type="EMBL" id="KAL3618500.1"/>
    </source>
</evidence>
<dbReference type="InterPro" id="IPR036047">
    <property type="entry name" value="F-box-like_dom_sf"/>
</dbReference>
<gene>
    <name evidence="2" type="ORF">CASFOL_037582</name>
</gene>
<dbReference type="Pfam" id="PF08268">
    <property type="entry name" value="FBA_3"/>
    <property type="match status" value="1"/>
</dbReference>
<dbReference type="SUPFAM" id="SSF81383">
    <property type="entry name" value="F-box domain"/>
    <property type="match status" value="1"/>
</dbReference>
<dbReference type="PANTHER" id="PTHR31111:SF125">
    <property type="entry name" value="F-BOX PROTEIN CPR30-LIKE"/>
    <property type="match status" value="1"/>
</dbReference>
<evidence type="ECO:0000313" key="3">
    <source>
        <dbReference type="Proteomes" id="UP001632038"/>
    </source>
</evidence>
<keyword evidence="3" id="KW-1185">Reference proteome</keyword>
<organism evidence="2 3">
    <name type="scientific">Castilleja foliolosa</name>
    <dbReference type="NCBI Taxonomy" id="1961234"/>
    <lineage>
        <taxon>Eukaryota</taxon>
        <taxon>Viridiplantae</taxon>
        <taxon>Streptophyta</taxon>
        <taxon>Embryophyta</taxon>
        <taxon>Tracheophyta</taxon>
        <taxon>Spermatophyta</taxon>
        <taxon>Magnoliopsida</taxon>
        <taxon>eudicotyledons</taxon>
        <taxon>Gunneridae</taxon>
        <taxon>Pentapetalae</taxon>
        <taxon>asterids</taxon>
        <taxon>lamiids</taxon>
        <taxon>Lamiales</taxon>
        <taxon>Orobanchaceae</taxon>
        <taxon>Pedicularideae</taxon>
        <taxon>Castillejinae</taxon>
        <taxon>Castilleja</taxon>
    </lineage>
</organism>
<sequence>MENKRSDPIQDLDDINIRKGKKLRPSMPDLDNDTILYEIFPRLPVKSVHRFRCLSKAYRGITSDKRFLRNVSLYAPRRQLISIPQSLPPKIDVYYAKENVSDDDVRSIRLTSIDDRFIGGCIYITVINGIMCRVNESRNVILMNNATNEVQVLPRSCYGKSRSLCIDGILYLNKFCDVGFPHVIAMFSVQSNTLEAVCYPNGLDESRYDECHPVEVKGSLAIIDINFVRGDGISMWLKQEGSDGSSWLKEKIEYPTGSIGSRISTNYYFTTNLNDDIVIGKTRAMSASLCWILIYNMDHQTWTEMKVHGIKDCVVFSDICFEEYFETPLLLEQICPPTIRY</sequence>
<dbReference type="EMBL" id="JAVIJP010000080">
    <property type="protein sequence ID" value="KAL3618500.1"/>
    <property type="molecule type" value="Genomic_DNA"/>
</dbReference>
<accession>A0ABD3BM54</accession>
<proteinExistence type="predicted"/>
<evidence type="ECO:0000259" key="1">
    <source>
        <dbReference type="Pfam" id="PF08268"/>
    </source>
</evidence>
<dbReference type="InterPro" id="IPR013187">
    <property type="entry name" value="F-box-assoc_dom_typ3"/>
</dbReference>
<feature type="domain" description="F-box associated beta-propeller type 3" evidence="1">
    <location>
        <begin position="162"/>
        <end position="313"/>
    </location>
</feature>